<evidence type="ECO:0000256" key="1">
    <source>
        <dbReference type="ARBA" id="ARBA00006484"/>
    </source>
</evidence>
<dbReference type="PANTHER" id="PTHR42901">
    <property type="entry name" value="ALCOHOL DEHYDROGENASE"/>
    <property type="match status" value="1"/>
</dbReference>
<dbReference type="InterPro" id="IPR002347">
    <property type="entry name" value="SDR_fam"/>
</dbReference>
<comment type="caution">
    <text evidence="4">The sequence shown here is derived from an EMBL/GenBank/DDBJ whole genome shotgun (WGS) entry which is preliminary data.</text>
</comment>
<dbReference type="CDD" id="cd05233">
    <property type="entry name" value="SDR_c"/>
    <property type="match status" value="1"/>
</dbReference>
<comment type="similarity">
    <text evidence="1 3">Belongs to the short-chain dehydrogenases/reductases (SDR) family.</text>
</comment>
<dbReference type="GO" id="GO:0016491">
    <property type="term" value="F:oxidoreductase activity"/>
    <property type="evidence" value="ECO:0007669"/>
    <property type="project" value="UniProtKB-KW"/>
</dbReference>
<dbReference type="Proteomes" id="UP001185092">
    <property type="component" value="Unassembled WGS sequence"/>
</dbReference>
<organism evidence="4 5">
    <name type="scientific">Aureibacter tunicatorum</name>
    <dbReference type="NCBI Taxonomy" id="866807"/>
    <lineage>
        <taxon>Bacteria</taxon>
        <taxon>Pseudomonadati</taxon>
        <taxon>Bacteroidota</taxon>
        <taxon>Cytophagia</taxon>
        <taxon>Cytophagales</taxon>
        <taxon>Persicobacteraceae</taxon>
        <taxon>Aureibacter</taxon>
    </lineage>
</organism>
<name>A0AAE3XN93_9BACT</name>
<dbReference type="PROSITE" id="PS00061">
    <property type="entry name" value="ADH_SHORT"/>
    <property type="match status" value="1"/>
</dbReference>
<evidence type="ECO:0000256" key="3">
    <source>
        <dbReference type="RuleBase" id="RU000363"/>
    </source>
</evidence>
<reference evidence="4" key="1">
    <citation type="submission" date="2023-07" db="EMBL/GenBank/DDBJ databases">
        <title>Genomic Encyclopedia of Type Strains, Phase IV (KMG-IV): sequencing the most valuable type-strain genomes for metagenomic binning, comparative biology and taxonomic classification.</title>
        <authorList>
            <person name="Goeker M."/>
        </authorList>
    </citation>
    <scope>NUCLEOTIDE SEQUENCE</scope>
    <source>
        <strain evidence="4">DSM 26174</strain>
    </source>
</reference>
<sequence>MGKLAVITGGTKGIGKALVEKFASEGIDVIACSRNSDDLDNLKKEMSDKPAKVYVFKADLSIKEDCLNFSEYVKSIDGKLEVLINNAGLYIPGEIHKEEDGALETMINTNVYSAYHLTRGLIDQFIGQKDGQIFNICSTASIMPYVNGGSYCVSKYALLGMTKVLREEMKQYGVKVTAVLPGATYTASWDGVDLPKERFIKPEDIANAIWSCYSLSDQAVVEELLIRPQLGDLD</sequence>
<dbReference type="RefSeq" id="WP_309938519.1">
    <property type="nucleotide sequence ID" value="NZ_AP025305.1"/>
</dbReference>
<dbReference type="EMBL" id="JAVDQD010000002">
    <property type="protein sequence ID" value="MDR6239010.1"/>
    <property type="molecule type" value="Genomic_DNA"/>
</dbReference>
<dbReference type="PRINTS" id="PR00081">
    <property type="entry name" value="GDHRDH"/>
</dbReference>
<dbReference type="PANTHER" id="PTHR42901:SF1">
    <property type="entry name" value="ALCOHOL DEHYDROGENASE"/>
    <property type="match status" value="1"/>
</dbReference>
<evidence type="ECO:0000313" key="4">
    <source>
        <dbReference type="EMBL" id="MDR6239010.1"/>
    </source>
</evidence>
<dbReference type="AlphaFoldDB" id="A0AAE3XN93"/>
<evidence type="ECO:0000313" key="5">
    <source>
        <dbReference type="Proteomes" id="UP001185092"/>
    </source>
</evidence>
<dbReference type="PRINTS" id="PR00080">
    <property type="entry name" value="SDRFAMILY"/>
</dbReference>
<dbReference type="Pfam" id="PF00106">
    <property type="entry name" value="adh_short"/>
    <property type="match status" value="1"/>
</dbReference>
<evidence type="ECO:0000256" key="2">
    <source>
        <dbReference type="ARBA" id="ARBA00023002"/>
    </source>
</evidence>
<dbReference type="SUPFAM" id="SSF51735">
    <property type="entry name" value="NAD(P)-binding Rossmann-fold domains"/>
    <property type="match status" value="1"/>
</dbReference>
<dbReference type="InterPro" id="IPR036291">
    <property type="entry name" value="NAD(P)-bd_dom_sf"/>
</dbReference>
<proteinExistence type="inferred from homology"/>
<keyword evidence="5" id="KW-1185">Reference proteome</keyword>
<dbReference type="Gene3D" id="3.40.50.720">
    <property type="entry name" value="NAD(P)-binding Rossmann-like Domain"/>
    <property type="match status" value="1"/>
</dbReference>
<gene>
    <name evidence="4" type="ORF">HNQ88_002047</name>
</gene>
<accession>A0AAE3XN93</accession>
<dbReference type="InterPro" id="IPR020904">
    <property type="entry name" value="Sc_DH/Rdtase_CS"/>
</dbReference>
<protein>
    <submittedName>
        <fullName evidence="4">Short-subunit dehydrogenase</fullName>
    </submittedName>
</protein>
<keyword evidence="2" id="KW-0560">Oxidoreductase</keyword>